<dbReference type="GO" id="GO:0006313">
    <property type="term" value="P:DNA transposition"/>
    <property type="evidence" value="ECO:0007669"/>
    <property type="project" value="InterPro"/>
</dbReference>
<dbReference type="Pfam" id="PF01609">
    <property type="entry name" value="DDE_Tnp_1"/>
    <property type="match status" value="1"/>
</dbReference>
<dbReference type="AlphaFoldDB" id="A0A7X5ZQW9"/>
<organism evidence="4 5">
    <name type="scientific">Saccharomonospora amisosensis</name>
    <dbReference type="NCBI Taxonomy" id="1128677"/>
    <lineage>
        <taxon>Bacteria</taxon>
        <taxon>Bacillati</taxon>
        <taxon>Actinomycetota</taxon>
        <taxon>Actinomycetes</taxon>
        <taxon>Pseudonocardiales</taxon>
        <taxon>Pseudonocardiaceae</taxon>
        <taxon>Saccharomonospora</taxon>
    </lineage>
</organism>
<keyword evidence="5" id="KW-1185">Reference proteome</keyword>
<feature type="domain" description="Insertion element IS402-like" evidence="3">
    <location>
        <begin position="9"/>
        <end position="85"/>
    </location>
</feature>
<sequence>MILSQRLVPDDLWVLVEPLIPPARERPQGGGRARTDPRAVFTAIVFVLTSGCAWRHLPPSFGVSVPTAHRTFTEWTEAGLWRQVHQSVLDELGGQGLIDWSRAVLDGAPVRAKWGQSDRSESGRSRQARFEDPRAVRPGRLAVDGRDLRGQHPRQSRAQATGQRAAGDPIPPGPRRRKPAKLHADKAYDIPALRDWLRQRQIIPRIARKSIESTDKLGKHRWVIERSIAWLTGYRRLTLRYEHKPGQPLSRHKASALLPRANVFSHGRPRGRAESADHFGDHFLMAVTQQPSRRAMNSIQRVDGPFAASSTSRGRKPMTPPEQGTPTGQRRAIPSTS</sequence>
<dbReference type="PANTHER" id="PTHR30007">
    <property type="entry name" value="PHP DOMAIN PROTEIN"/>
    <property type="match status" value="1"/>
</dbReference>
<protein>
    <submittedName>
        <fullName evidence="4">Transposase</fullName>
    </submittedName>
</protein>
<feature type="region of interest" description="Disordered" evidence="1">
    <location>
        <begin position="301"/>
        <end position="337"/>
    </location>
</feature>
<dbReference type="EMBL" id="JAAOYM010000001">
    <property type="protein sequence ID" value="NIJ11906.1"/>
    <property type="molecule type" value="Genomic_DNA"/>
</dbReference>
<proteinExistence type="predicted"/>
<comment type="caution">
    <text evidence="4">The sequence shown here is derived from an EMBL/GenBank/DDBJ whole genome shotgun (WGS) entry which is preliminary data.</text>
</comment>
<reference evidence="4 5" key="1">
    <citation type="submission" date="2020-03" db="EMBL/GenBank/DDBJ databases">
        <title>Sequencing the genomes of 1000 actinobacteria strains.</title>
        <authorList>
            <person name="Klenk H.-P."/>
        </authorList>
    </citation>
    <scope>NUCLEOTIDE SEQUENCE [LARGE SCALE GENOMIC DNA]</scope>
    <source>
        <strain evidence="4 5">DSM 45685</strain>
    </source>
</reference>
<evidence type="ECO:0000259" key="2">
    <source>
        <dbReference type="Pfam" id="PF01609"/>
    </source>
</evidence>
<dbReference type="RefSeq" id="WP_390623269.1">
    <property type="nucleotide sequence ID" value="NZ_JAAOYM010000001.1"/>
</dbReference>
<feature type="compositionally biased region" description="Polar residues" evidence="1">
    <location>
        <begin position="322"/>
        <end position="337"/>
    </location>
</feature>
<dbReference type="Pfam" id="PF13340">
    <property type="entry name" value="DUF4096"/>
    <property type="match status" value="1"/>
</dbReference>
<evidence type="ECO:0000259" key="3">
    <source>
        <dbReference type="Pfam" id="PF13340"/>
    </source>
</evidence>
<dbReference type="Proteomes" id="UP000545493">
    <property type="component" value="Unassembled WGS sequence"/>
</dbReference>
<dbReference type="InterPro" id="IPR025161">
    <property type="entry name" value="IS402-like_dom"/>
</dbReference>
<dbReference type="NCBIfam" id="NF033580">
    <property type="entry name" value="transpos_IS5_3"/>
    <property type="match status" value="1"/>
</dbReference>
<evidence type="ECO:0000256" key="1">
    <source>
        <dbReference type="SAM" id="MobiDB-lite"/>
    </source>
</evidence>
<dbReference type="PANTHER" id="PTHR30007:SF1">
    <property type="entry name" value="BLR1914 PROTEIN"/>
    <property type="match status" value="1"/>
</dbReference>
<evidence type="ECO:0000313" key="4">
    <source>
        <dbReference type="EMBL" id="NIJ11906.1"/>
    </source>
</evidence>
<name>A0A7X5ZQW9_9PSEU</name>
<accession>A0A7X5ZQW9</accession>
<feature type="region of interest" description="Disordered" evidence="1">
    <location>
        <begin position="113"/>
        <end position="182"/>
    </location>
</feature>
<evidence type="ECO:0000313" key="5">
    <source>
        <dbReference type="Proteomes" id="UP000545493"/>
    </source>
</evidence>
<feature type="domain" description="Transposase IS4-like" evidence="2">
    <location>
        <begin position="176"/>
        <end position="242"/>
    </location>
</feature>
<feature type="compositionally biased region" description="Basic and acidic residues" evidence="1">
    <location>
        <begin position="116"/>
        <end position="135"/>
    </location>
</feature>
<dbReference type="GO" id="GO:0003677">
    <property type="term" value="F:DNA binding"/>
    <property type="evidence" value="ECO:0007669"/>
    <property type="project" value="InterPro"/>
</dbReference>
<dbReference type="InterPro" id="IPR002559">
    <property type="entry name" value="Transposase_11"/>
</dbReference>
<dbReference type="GO" id="GO:0004803">
    <property type="term" value="F:transposase activity"/>
    <property type="evidence" value="ECO:0007669"/>
    <property type="project" value="InterPro"/>
</dbReference>
<gene>
    <name evidence="4" type="ORF">FHU38_002250</name>
</gene>